<evidence type="ECO:0000313" key="6">
    <source>
        <dbReference type="Proteomes" id="UP001374535"/>
    </source>
</evidence>
<protein>
    <recommendedName>
        <fullName evidence="4">PGG domain-containing protein</fullName>
    </recommendedName>
</protein>
<dbReference type="EMBL" id="CP144694">
    <property type="protein sequence ID" value="WVZ03615.1"/>
    <property type="molecule type" value="Genomic_DNA"/>
</dbReference>
<dbReference type="InterPro" id="IPR026961">
    <property type="entry name" value="PGG_dom"/>
</dbReference>
<accession>A0AAQ3N4T4</accession>
<dbReference type="PANTHER" id="PTHR24128">
    <property type="entry name" value="HOMEOBOX PROTEIN WARIAI"/>
    <property type="match status" value="1"/>
</dbReference>
<dbReference type="InterPro" id="IPR002110">
    <property type="entry name" value="Ankyrin_rpt"/>
</dbReference>
<sequence>MQSVYWMEFAARQGDVNSLYEIIENDPCVLQAIDSIPFVESPLHVAARAGQVQFAAEIMTLKPSFVWKFNPQGRRPIHLALQNGDTTMVLHLIKMDKELVRAKRREGLTLLHLASESGDIHLLTEFLKACPDSVKDLTVRNETALHFAVTYRKLDTLRFLLRWLTTNTVELQAILNQKDVDGNTILHIAAANNDTQAMQLLIKNMTDLDAANLSGETAFDIIKDEEIKKNLGRAEARVKIIKKVRWLMVSMREWLIRKTGMRGKMSDEIRRVYMIVATLVATATYNAAVSPPGGVHQIQAAGTIHLESNSSKVYEGKSVMSSSDFMLFSITNSSAFILSLISIIFMMPRNLGWVLLHTPLHQTPHLPTNPFCLNEDRWLKEVMTKREETLRDTKAPYFGGKKCMLEGTEYNESSLEEGQLDLI</sequence>
<comment type="subcellular location">
    <subcellularLocation>
        <location evidence="1">Cell membrane</location>
        <topology evidence="1">Peripheral membrane protein</topology>
        <orientation evidence="1">Cytoplasmic side</orientation>
    </subcellularLocation>
</comment>
<dbReference type="Gene3D" id="1.25.40.20">
    <property type="entry name" value="Ankyrin repeat-containing domain"/>
    <property type="match status" value="1"/>
</dbReference>
<dbReference type="InterPro" id="IPR036770">
    <property type="entry name" value="Ankyrin_rpt-contain_sf"/>
</dbReference>
<keyword evidence="3" id="KW-0812">Transmembrane</keyword>
<name>A0AAQ3N4T4_VIGMU</name>
<keyword evidence="6" id="KW-1185">Reference proteome</keyword>
<proteinExistence type="predicted"/>
<evidence type="ECO:0000256" key="2">
    <source>
        <dbReference type="PROSITE-ProRule" id="PRU00023"/>
    </source>
</evidence>
<dbReference type="SMART" id="SM00248">
    <property type="entry name" value="ANK"/>
    <property type="match status" value="5"/>
</dbReference>
<keyword evidence="2" id="KW-0040">ANK repeat</keyword>
<evidence type="ECO:0000256" key="3">
    <source>
        <dbReference type="SAM" id="Phobius"/>
    </source>
</evidence>
<evidence type="ECO:0000259" key="4">
    <source>
        <dbReference type="Pfam" id="PF13962"/>
    </source>
</evidence>
<dbReference type="PROSITE" id="PS50297">
    <property type="entry name" value="ANK_REP_REGION"/>
    <property type="match status" value="1"/>
</dbReference>
<dbReference type="PANTHER" id="PTHR24128:SF24">
    <property type="entry name" value="ANKYRIN REPEAT PROTEIN"/>
    <property type="match status" value="1"/>
</dbReference>
<reference evidence="5 6" key="1">
    <citation type="journal article" date="2023" name="Life. Sci Alliance">
        <title>Evolutionary insights into 3D genome organization and epigenetic landscape of Vigna mungo.</title>
        <authorList>
            <person name="Junaid A."/>
            <person name="Singh B."/>
            <person name="Bhatia S."/>
        </authorList>
    </citation>
    <scope>NUCLEOTIDE SEQUENCE [LARGE SCALE GENOMIC DNA]</scope>
    <source>
        <strain evidence="5">Urdbean</strain>
    </source>
</reference>
<gene>
    <name evidence="5" type="ORF">V8G54_024421</name>
</gene>
<feature type="transmembrane region" description="Helical" evidence="3">
    <location>
        <begin position="271"/>
        <end position="288"/>
    </location>
</feature>
<dbReference type="PROSITE" id="PS50088">
    <property type="entry name" value="ANK_REPEAT"/>
    <property type="match status" value="1"/>
</dbReference>
<organism evidence="5 6">
    <name type="scientific">Vigna mungo</name>
    <name type="common">Black gram</name>
    <name type="synonym">Phaseolus mungo</name>
    <dbReference type="NCBI Taxonomy" id="3915"/>
    <lineage>
        <taxon>Eukaryota</taxon>
        <taxon>Viridiplantae</taxon>
        <taxon>Streptophyta</taxon>
        <taxon>Embryophyta</taxon>
        <taxon>Tracheophyta</taxon>
        <taxon>Spermatophyta</taxon>
        <taxon>Magnoliopsida</taxon>
        <taxon>eudicotyledons</taxon>
        <taxon>Gunneridae</taxon>
        <taxon>Pentapetalae</taxon>
        <taxon>rosids</taxon>
        <taxon>fabids</taxon>
        <taxon>Fabales</taxon>
        <taxon>Fabaceae</taxon>
        <taxon>Papilionoideae</taxon>
        <taxon>50 kb inversion clade</taxon>
        <taxon>NPAAA clade</taxon>
        <taxon>indigoferoid/millettioid clade</taxon>
        <taxon>Phaseoleae</taxon>
        <taxon>Vigna</taxon>
    </lineage>
</organism>
<dbReference type="Proteomes" id="UP001374535">
    <property type="component" value="Chromosome 7"/>
</dbReference>
<dbReference type="Pfam" id="PF13962">
    <property type="entry name" value="PGG"/>
    <property type="match status" value="1"/>
</dbReference>
<evidence type="ECO:0000256" key="1">
    <source>
        <dbReference type="ARBA" id="ARBA00004413"/>
    </source>
</evidence>
<keyword evidence="3" id="KW-1133">Transmembrane helix</keyword>
<feature type="domain" description="PGG" evidence="4">
    <location>
        <begin position="268"/>
        <end position="347"/>
    </location>
</feature>
<feature type="repeat" description="ANK" evidence="2">
    <location>
        <begin position="181"/>
        <end position="213"/>
    </location>
</feature>
<dbReference type="Pfam" id="PF13637">
    <property type="entry name" value="Ank_4"/>
    <property type="match status" value="1"/>
</dbReference>
<feature type="transmembrane region" description="Helical" evidence="3">
    <location>
        <begin position="325"/>
        <end position="347"/>
    </location>
</feature>
<keyword evidence="3" id="KW-0472">Membrane</keyword>
<dbReference type="GO" id="GO:0005886">
    <property type="term" value="C:plasma membrane"/>
    <property type="evidence" value="ECO:0007669"/>
    <property type="project" value="UniProtKB-SubCell"/>
</dbReference>
<dbReference type="AlphaFoldDB" id="A0AAQ3N4T4"/>
<evidence type="ECO:0000313" key="5">
    <source>
        <dbReference type="EMBL" id="WVZ03615.1"/>
    </source>
</evidence>
<dbReference type="SUPFAM" id="SSF48403">
    <property type="entry name" value="Ankyrin repeat"/>
    <property type="match status" value="1"/>
</dbReference>